<evidence type="ECO:0000259" key="4">
    <source>
        <dbReference type="PROSITE" id="PS50949"/>
    </source>
</evidence>
<name>A0AAW9WA69_9FIRM</name>
<dbReference type="SMART" id="SM00866">
    <property type="entry name" value="UTRA"/>
    <property type="match status" value="1"/>
</dbReference>
<gene>
    <name evidence="5" type="ORF">GNE07_03395</name>
</gene>
<dbReference type="AlphaFoldDB" id="A0AAW9WA69"/>
<dbReference type="Pfam" id="PF00392">
    <property type="entry name" value="GntR"/>
    <property type="match status" value="1"/>
</dbReference>
<keyword evidence="2" id="KW-0238">DNA-binding</keyword>
<dbReference type="EMBL" id="WNME01000002">
    <property type="protein sequence ID" value="MUB62120.1"/>
    <property type="molecule type" value="Genomic_DNA"/>
</dbReference>
<evidence type="ECO:0000313" key="5">
    <source>
        <dbReference type="EMBL" id="MUB62120.1"/>
    </source>
</evidence>
<feature type="domain" description="HTH gntR-type" evidence="4">
    <location>
        <begin position="15"/>
        <end position="83"/>
    </location>
</feature>
<dbReference type="Proteomes" id="UP000434223">
    <property type="component" value="Unassembled WGS sequence"/>
</dbReference>
<dbReference type="SUPFAM" id="SSF64288">
    <property type="entry name" value="Chorismate lyase-like"/>
    <property type="match status" value="1"/>
</dbReference>
<dbReference type="PRINTS" id="PR00035">
    <property type="entry name" value="HTHGNTR"/>
</dbReference>
<dbReference type="InterPro" id="IPR000524">
    <property type="entry name" value="Tscrpt_reg_HTH_GntR"/>
</dbReference>
<dbReference type="InterPro" id="IPR050679">
    <property type="entry name" value="Bact_HTH_transcr_reg"/>
</dbReference>
<comment type="caution">
    <text evidence="5">The sequence shown here is derived from an EMBL/GenBank/DDBJ whole genome shotgun (WGS) entry which is preliminary data.</text>
</comment>
<reference evidence="5 6" key="1">
    <citation type="submission" date="2019-09" db="EMBL/GenBank/DDBJ databases">
        <title>Draft genome sequencing of Hungatella hathewayi 123Y-2.</title>
        <authorList>
            <person name="Lv Q."/>
            <person name="Li S."/>
        </authorList>
    </citation>
    <scope>NUCLEOTIDE SEQUENCE [LARGE SCALE GENOMIC DNA]</scope>
    <source>
        <strain evidence="5 6">123Y-2</strain>
    </source>
</reference>
<protein>
    <submittedName>
        <fullName evidence="5">UTRA domain-containing protein</fullName>
    </submittedName>
</protein>
<dbReference type="Gene3D" id="3.40.1410.10">
    <property type="entry name" value="Chorismate lyase-like"/>
    <property type="match status" value="1"/>
</dbReference>
<dbReference type="PANTHER" id="PTHR44846">
    <property type="entry name" value="MANNOSYL-D-GLYCERATE TRANSPORT/METABOLISM SYSTEM REPRESSOR MNGR-RELATED"/>
    <property type="match status" value="1"/>
</dbReference>
<sequence>MDPHRKEAIILDKNAPKYVSVYNAIKADILSSKYPTDSFLPPENELMEIYGVSRTTIRNAVNLLRDEHIVEVHQGRGTRVLQSAKYITPYKFLSVKNQASVTTQFRLEGSCSVSAQGAVIDIIPAELKVARALNIENGSDVYRLQRVKMVNDTIFAYVVSYVLPEIAPGLEQYNGEIYFLYRFLKEKYDINFENGKDIISAGIAGFMESRLLNINPGSPLLIFNRTTYQHGTPFEYSESINRGDLLELVVDSFASSPNSYY</sequence>
<dbReference type="Gene3D" id="1.10.10.10">
    <property type="entry name" value="Winged helix-like DNA-binding domain superfamily/Winged helix DNA-binding domain"/>
    <property type="match status" value="1"/>
</dbReference>
<dbReference type="PANTHER" id="PTHR44846:SF1">
    <property type="entry name" value="MANNOSYL-D-GLYCERATE TRANSPORT_METABOLISM SYSTEM REPRESSOR MNGR-RELATED"/>
    <property type="match status" value="1"/>
</dbReference>
<dbReference type="SUPFAM" id="SSF46785">
    <property type="entry name" value="Winged helix' DNA-binding domain"/>
    <property type="match status" value="1"/>
</dbReference>
<dbReference type="PROSITE" id="PS50949">
    <property type="entry name" value="HTH_GNTR"/>
    <property type="match status" value="1"/>
</dbReference>
<dbReference type="GO" id="GO:0045892">
    <property type="term" value="P:negative regulation of DNA-templated transcription"/>
    <property type="evidence" value="ECO:0007669"/>
    <property type="project" value="TreeGrafter"/>
</dbReference>
<dbReference type="SMART" id="SM00345">
    <property type="entry name" value="HTH_GNTR"/>
    <property type="match status" value="1"/>
</dbReference>
<dbReference type="InterPro" id="IPR028978">
    <property type="entry name" value="Chorismate_lyase_/UTRA_dom_sf"/>
</dbReference>
<dbReference type="InterPro" id="IPR036388">
    <property type="entry name" value="WH-like_DNA-bd_sf"/>
</dbReference>
<dbReference type="GO" id="GO:0003677">
    <property type="term" value="F:DNA binding"/>
    <property type="evidence" value="ECO:0007669"/>
    <property type="project" value="UniProtKB-KW"/>
</dbReference>
<keyword evidence="1" id="KW-0805">Transcription regulation</keyword>
<evidence type="ECO:0000256" key="3">
    <source>
        <dbReference type="ARBA" id="ARBA00023163"/>
    </source>
</evidence>
<evidence type="ECO:0000256" key="2">
    <source>
        <dbReference type="ARBA" id="ARBA00023125"/>
    </source>
</evidence>
<evidence type="ECO:0000256" key="1">
    <source>
        <dbReference type="ARBA" id="ARBA00023015"/>
    </source>
</evidence>
<evidence type="ECO:0000313" key="6">
    <source>
        <dbReference type="Proteomes" id="UP000434223"/>
    </source>
</evidence>
<dbReference type="Pfam" id="PF07702">
    <property type="entry name" value="UTRA"/>
    <property type="match status" value="1"/>
</dbReference>
<dbReference type="GO" id="GO:0003700">
    <property type="term" value="F:DNA-binding transcription factor activity"/>
    <property type="evidence" value="ECO:0007669"/>
    <property type="project" value="InterPro"/>
</dbReference>
<dbReference type="CDD" id="cd07377">
    <property type="entry name" value="WHTH_GntR"/>
    <property type="match status" value="1"/>
</dbReference>
<dbReference type="InterPro" id="IPR011663">
    <property type="entry name" value="UTRA"/>
</dbReference>
<dbReference type="InterPro" id="IPR036390">
    <property type="entry name" value="WH_DNA-bd_sf"/>
</dbReference>
<keyword evidence="3" id="KW-0804">Transcription</keyword>
<proteinExistence type="predicted"/>
<organism evidence="5 6">
    <name type="scientific">Hungatella hathewayi</name>
    <dbReference type="NCBI Taxonomy" id="154046"/>
    <lineage>
        <taxon>Bacteria</taxon>
        <taxon>Bacillati</taxon>
        <taxon>Bacillota</taxon>
        <taxon>Clostridia</taxon>
        <taxon>Lachnospirales</taxon>
        <taxon>Lachnospiraceae</taxon>
        <taxon>Hungatella</taxon>
    </lineage>
</organism>
<accession>A0AAW9WA69</accession>